<keyword evidence="2" id="KW-1185">Reference proteome</keyword>
<dbReference type="Proteomes" id="UP000033066">
    <property type="component" value="Chromosome"/>
</dbReference>
<gene>
    <name evidence="1" type="ORF">MSBR3_2153</name>
</gene>
<reference evidence="1" key="1">
    <citation type="submission" date="2014-07" db="EMBL/GenBank/DDBJ databases">
        <title>Methanogenic archaea and the global carbon cycle.</title>
        <authorList>
            <person name="Henriksen J.R."/>
            <person name="Luke J."/>
            <person name="Reinhart S."/>
            <person name="Benedict M.N."/>
            <person name="Youngblut N.D."/>
            <person name="Metcalf M.E."/>
            <person name="Whitaker R.J."/>
            <person name="Metcalf W.W."/>
        </authorList>
    </citation>
    <scope>NUCLEOTIDE SEQUENCE [LARGE SCALE GENOMIC DNA]</scope>
    <source>
        <strain evidence="1">3</strain>
    </source>
</reference>
<sequence length="78" mass="9080">MTVFPSSVNQTFVLAFTNFTFTRSTWTELVLNWAYTGTQGRVCIFSMIILGYEDIRKMPKSTFTRKEFQHPDFSNLAL</sequence>
<evidence type="ECO:0000313" key="1">
    <source>
        <dbReference type="EMBL" id="AKB82731.1"/>
    </source>
</evidence>
<dbReference type="HOGENOM" id="CLU_2613597_0_0_2"/>
<proteinExistence type="predicted"/>
<protein>
    <submittedName>
        <fullName evidence="1">Uncharacterized protein</fullName>
    </submittedName>
</protein>
<organism evidence="1 2">
    <name type="scientific">Methanosarcina barkeri 3</name>
    <dbReference type="NCBI Taxonomy" id="1434107"/>
    <lineage>
        <taxon>Archaea</taxon>
        <taxon>Methanobacteriati</taxon>
        <taxon>Methanobacteriota</taxon>
        <taxon>Stenosarchaea group</taxon>
        <taxon>Methanomicrobia</taxon>
        <taxon>Methanosarcinales</taxon>
        <taxon>Methanosarcinaceae</taxon>
        <taxon>Methanosarcina</taxon>
    </lineage>
</organism>
<dbReference type="EMBL" id="CP009517">
    <property type="protein sequence ID" value="AKB82731.1"/>
    <property type="molecule type" value="Genomic_DNA"/>
</dbReference>
<name>A0A0E3SLB8_METBA</name>
<evidence type="ECO:0000313" key="2">
    <source>
        <dbReference type="Proteomes" id="UP000033066"/>
    </source>
</evidence>
<accession>A0A0E3SLB8</accession>
<dbReference type="KEGG" id="mbak:MSBR3_2153"/>
<dbReference type="AlphaFoldDB" id="A0A0E3SLB8"/>